<accession>A0ABQ7DDE8</accession>
<dbReference type="EMBL" id="QGKV02000649">
    <property type="protein sequence ID" value="KAF3576033.1"/>
    <property type="molecule type" value="Genomic_DNA"/>
</dbReference>
<organism evidence="1 2">
    <name type="scientific">Brassica cretica</name>
    <name type="common">Mustard</name>
    <dbReference type="NCBI Taxonomy" id="69181"/>
    <lineage>
        <taxon>Eukaryota</taxon>
        <taxon>Viridiplantae</taxon>
        <taxon>Streptophyta</taxon>
        <taxon>Embryophyta</taxon>
        <taxon>Tracheophyta</taxon>
        <taxon>Spermatophyta</taxon>
        <taxon>Magnoliopsida</taxon>
        <taxon>eudicotyledons</taxon>
        <taxon>Gunneridae</taxon>
        <taxon>Pentapetalae</taxon>
        <taxon>rosids</taxon>
        <taxon>malvids</taxon>
        <taxon>Brassicales</taxon>
        <taxon>Brassicaceae</taxon>
        <taxon>Brassiceae</taxon>
        <taxon>Brassica</taxon>
    </lineage>
</organism>
<keyword evidence="2" id="KW-1185">Reference proteome</keyword>
<protein>
    <recommendedName>
        <fullName evidence="3">Transmembrane protein</fullName>
    </recommendedName>
</protein>
<reference evidence="1 2" key="1">
    <citation type="journal article" date="2020" name="BMC Genomics">
        <title>Intraspecific diversification of the crop wild relative Brassica cretica Lam. using demographic model selection.</title>
        <authorList>
            <person name="Kioukis A."/>
            <person name="Michalopoulou V.A."/>
            <person name="Briers L."/>
            <person name="Pirintsos S."/>
            <person name="Studholme D.J."/>
            <person name="Pavlidis P."/>
            <person name="Sarris P.F."/>
        </authorList>
    </citation>
    <scope>NUCLEOTIDE SEQUENCE [LARGE SCALE GENOMIC DNA]</scope>
    <source>
        <strain evidence="2">cv. PFS-1207/04</strain>
    </source>
</reference>
<evidence type="ECO:0008006" key="3">
    <source>
        <dbReference type="Google" id="ProtNLM"/>
    </source>
</evidence>
<comment type="caution">
    <text evidence="1">The sequence shown here is derived from an EMBL/GenBank/DDBJ whole genome shotgun (WGS) entry which is preliminary data.</text>
</comment>
<gene>
    <name evidence="1" type="ORF">DY000_02029446</name>
</gene>
<name>A0ABQ7DDE8_BRACR</name>
<evidence type="ECO:0000313" key="1">
    <source>
        <dbReference type="EMBL" id="KAF3576033.1"/>
    </source>
</evidence>
<evidence type="ECO:0000313" key="2">
    <source>
        <dbReference type="Proteomes" id="UP000266723"/>
    </source>
</evidence>
<sequence length="334" mass="36789">MTCLKTFFLRKKEKKNPLSSTVLCSGVGGALSTPNLRLLFALGLCSSAPARYARWSLVSRRLFSYGGLLMRVYHLRWSSVSGALARTASEAQFESPAFRVREPSRSRFPFCRSVPVLDDLVARGCVGRLLCSGSVLHFQISLAAKFRQSGATARESLPLGVLPEEPQDLQNLGDGTCGSVARWFCVGSSMSPAISCRSCFLFDLLRSRHSVSCGSSQLVRVSSSASDLVLSSLPVVSLVRSTLGQSSGSQRLSMCVSPVHPIVVGISWVSELAGFVLSSVVGLGWVRAKDWCRQSLLGSCREYLYSERRRETRVSTLKRRRETRVCVTWRRRFS</sequence>
<proteinExistence type="predicted"/>
<dbReference type="Proteomes" id="UP000266723">
    <property type="component" value="Unassembled WGS sequence"/>
</dbReference>